<dbReference type="Proteomes" id="UP000228886">
    <property type="component" value="Unassembled WGS sequence"/>
</dbReference>
<keyword evidence="8 10" id="KW-0520">NAD</keyword>
<comment type="similarity">
    <text evidence="10">Belongs to the NadD family.</text>
</comment>
<comment type="caution">
    <text evidence="12">The sequence shown here is derived from an EMBL/GenBank/DDBJ whole genome shotgun (WGS) entry which is preliminary data.</text>
</comment>
<dbReference type="HAMAP" id="MF_00244">
    <property type="entry name" value="NaMN_adenylyltr"/>
    <property type="match status" value="1"/>
</dbReference>
<evidence type="ECO:0000313" key="13">
    <source>
        <dbReference type="Proteomes" id="UP000228886"/>
    </source>
</evidence>
<dbReference type="GO" id="GO:0004515">
    <property type="term" value="F:nicotinate-nucleotide adenylyltransferase activity"/>
    <property type="evidence" value="ECO:0007669"/>
    <property type="project" value="UniProtKB-UniRule"/>
</dbReference>
<comment type="catalytic activity">
    <reaction evidence="9 10">
        <text>nicotinate beta-D-ribonucleotide + ATP + H(+) = deamido-NAD(+) + diphosphate</text>
        <dbReference type="Rhea" id="RHEA:22860"/>
        <dbReference type="ChEBI" id="CHEBI:15378"/>
        <dbReference type="ChEBI" id="CHEBI:30616"/>
        <dbReference type="ChEBI" id="CHEBI:33019"/>
        <dbReference type="ChEBI" id="CHEBI:57502"/>
        <dbReference type="ChEBI" id="CHEBI:58437"/>
        <dbReference type="EC" id="2.7.7.18"/>
    </reaction>
</comment>
<evidence type="ECO:0000256" key="1">
    <source>
        <dbReference type="ARBA" id="ARBA00002324"/>
    </source>
</evidence>
<dbReference type="GO" id="GO:0005524">
    <property type="term" value="F:ATP binding"/>
    <property type="evidence" value="ECO:0007669"/>
    <property type="project" value="UniProtKB-KW"/>
</dbReference>
<keyword evidence="6 10" id="KW-0547">Nucleotide-binding</keyword>
<gene>
    <name evidence="10" type="primary">nadD</name>
    <name evidence="12" type="ORF">COS11_07445</name>
</gene>
<organism evidence="12 13">
    <name type="scientific">bacterium (Candidatus Ratteibacteria) CG01_land_8_20_14_3_00_40_19</name>
    <dbReference type="NCBI Taxonomy" id="2014290"/>
    <lineage>
        <taxon>Bacteria</taxon>
        <taxon>Candidatus Ratteibacteria</taxon>
    </lineage>
</organism>
<proteinExistence type="inferred from homology"/>
<evidence type="ECO:0000256" key="10">
    <source>
        <dbReference type="HAMAP-Rule" id="MF_00244"/>
    </source>
</evidence>
<evidence type="ECO:0000256" key="9">
    <source>
        <dbReference type="ARBA" id="ARBA00048721"/>
    </source>
</evidence>
<dbReference type="PANTHER" id="PTHR39321:SF3">
    <property type="entry name" value="PHOSPHOPANTETHEINE ADENYLYLTRANSFERASE"/>
    <property type="match status" value="1"/>
</dbReference>
<protein>
    <recommendedName>
        <fullName evidence="10">Probable nicotinate-nucleotide adenylyltransferase</fullName>
        <ecNumber evidence="10">2.7.7.18</ecNumber>
    </recommendedName>
    <alternativeName>
        <fullName evidence="10">Deamido-NAD(+) diphosphorylase</fullName>
    </alternativeName>
    <alternativeName>
        <fullName evidence="10">Deamido-NAD(+) pyrophosphorylase</fullName>
    </alternativeName>
    <alternativeName>
        <fullName evidence="10">Nicotinate mononucleotide adenylyltransferase</fullName>
        <shortName evidence="10">NaMN adenylyltransferase</shortName>
    </alternativeName>
</protein>
<comment type="function">
    <text evidence="1 10">Catalyzes the reversible adenylation of nicotinate mononucleotide (NaMN) to nicotinic acid adenine dinucleotide (NaAD).</text>
</comment>
<dbReference type="NCBIfam" id="TIGR00125">
    <property type="entry name" value="cyt_tran_rel"/>
    <property type="match status" value="1"/>
</dbReference>
<name>A0A2M7E6W8_9BACT</name>
<dbReference type="CDD" id="cd02165">
    <property type="entry name" value="NMNAT"/>
    <property type="match status" value="1"/>
</dbReference>
<evidence type="ECO:0000256" key="6">
    <source>
        <dbReference type="ARBA" id="ARBA00022741"/>
    </source>
</evidence>
<evidence type="ECO:0000313" key="12">
    <source>
        <dbReference type="EMBL" id="PIV63438.1"/>
    </source>
</evidence>
<keyword evidence="5 10" id="KW-0548">Nucleotidyltransferase</keyword>
<dbReference type="NCBIfam" id="TIGR00482">
    <property type="entry name" value="nicotinate (nicotinamide) nucleotide adenylyltransferase"/>
    <property type="match status" value="1"/>
</dbReference>
<keyword evidence="7 10" id="KW-0067">ATP-binding</keyword>
<dbReference type="EC" id="2.7.7.18" evidence="10"/>
<dbReference type="SUPFAM" id="SSF52374">
    <property type="entry name" value="Nucleotidylyl transferase"/>
    <property type="match status" value="1"/>
</dbReference>
<dbReference type="UniPathway" id="UPA00253">
    <property type="reaction ID" value="UER00332"/>
</dbReference>
<feature type="domain" description="Cytidyltransferase-like" evidence="11">
    <location>
        <begin position="14"/>
        <end position="189"/>
    </location>
</feature>
<accession>A0A2M7E6W8</accession>
<keyword evidence="4 10" id="KW-0808">Transferase</keyword>
<evidence type="ECO:0000256" key="4">
    <source>
        <dbReference type="ARBA" id="ARBA00022679"/>
    </source>
</evidence>
<dbReference type="InterPro" id="IPR005248">
    <property type="entry name" value="NadD/NMNAT"/>
</dbReference>
<comment type="pathway">
    <text evidence="2 10">Cofactor biosynthesis; NAD(+) biosynthesis; deamido-NAD(+) from nicotinate D-ribonucleotide: step 1/1.</text>
</comment>
<dbReference type="AlphaFoldDB" id="A0A2M7E6W8"/>
<keyword evidence="3 10" id="KW-0662">Pyridine nucleotide biosynthesis</keyword>
<dbReference type="PANTHER" id="PTHR39321">
    <property type="entry name" value="NICOTINATE-NUCLEOTIDE ADENYLYLTRANSFERASE-RELATED"/>
    <property type="match status" value="1"/>
</dbReference>
<evidence type="ECO:0000256" key="8">
    <source>
        <dbReference type="ARBA" id="ARBA00023027"/>
    </source>
</evidence>
<dbReference type="InterPro" id="IPR014729">
    <property type="entry name" value="Rossmann-like_a/b/a_fold"/>
</dbReference>
<evidence type="ECO:0000256" key="7">
    <source>
        <dbReference type="ARBA" id="ARBA00022840"/>
    </source>
</evidence>
<sequence length="215" mass="24397">MVKSESSKKTGVGIFGGTFNPIHLGHLIIAENSREKLNLKKIIFVPSCYPPHKKTPEIGASHRYQMAKLAISPNPYFVLSAIEVKRKNKSYTIDTIRALKKLYSKEKNFYFILGLDAYLAINTWKDIEKLAGLVKFVVVKRPGYQGDTSCQVATSSVQSGLLAMTPKFKNVKFLDLGPIGISSTEIRKRIKEKKSVRYLLPKNVMDYIFQHHLYE</sequence>
<dbReference type="NCBIfam" id="NF000840">
    <property type="entry name" value="PRK00071.1-3"/>
    <property type="match status" value="1"/>
</dbReference>
<dbReference type="GO" id="GO:0009435">
    <property type="term" value="P:NAD+ biosynthetic process"/>
    <property type="evidence" value="ECO:0007669"/>
    <property type="project" value="UniProtKB-UniRule"/>
</dbReference>
<dbReference type="Pfam" id="PF01467">
    <property type="entry name" value="CTP_transf_like"/>
    <property type="match status" value="1"/>
</dbReference>
<evidence type="ECO:0000256" key="5">
    <source>
        <dbReference type="ARBA" id="ARBA00022695"/>
    </source>
</evidence>
<evidence type="ECO:0000256" key="2">
    <source>
        <dbReference type="ARBA" id="ARBA00005019"/>
    </source>
</evidence>
<dbReference type="Gene3D" id="3.40.50.620">
    <property type="entry name" value="HUPs"/>
    <property type="match status" value="1"/>
</dbReference>
<dbReference type="NCBIfam" id="NF000839">
    <property type="entry name" value="PRK00071.1-1"/>
    <property type="match status" value="1"/>
</dbReference>
<dbReference type="InterPro" id="IPR004821">
    <property type="entry name" value="Cyt_trans-like"/>
</dbReference>
<evidence type="ECO:0000256" key="3">
    <source>
        <dbReference type="ARBA" id="ARBA00022642"/>
    </source>
</evidence>
<dbReference type="EMBL" id="PETL01000357">
    <property type="protein sequence ID" value="PIV63438.1"/>
    <property type="molecule type" value="Genomic_DNA"/>
</dbReference>
<reference evidence="13" key="1">
    <citation type="submission" date="2017-09" db="EMBL/GenBank/DDBJ databases">
        <title>Depth-based differentiation of microbial function through sediment-hosted aquifers and enrichment of novel symbionts in the deep terrestrial subsurface.</title>
        <authorList>
            <person name="Probst A.J."/>
            <person name="Ladd B."/>
            <person name="Jarett J.K."/>
            <person name="Geller-Mcgrath D.E."/>
            <person name="Sieber C.M.K."/>
            <person name="Emerson J.B."/>
            <person name="Anantharaman K."/>
            <person name="Thomas B.C."/>
            <person name="Malmstrom R."/>
            <person name="Stieglmeier M."/>
            <person name="Klingl A."/>
            <person name="Woyke T."/>
            <person name="Ryan C.M."/>
            <person name="Banfield J.F."/>
        </authorList>
    </citation>
    <scope>NUCLEOTIDE SEQUENCE [LARGE SCALE GENOMIC DNA]</scope>
</reference>
<evidence type="ECO:0000259" key="11">
    <source>
        <dbReference type="Pfam" id="PF01467"/>
    </source>
</evidence>